<comment type="caution">
    <text evidence="1">The sequence shown here is derived from an EMBL/GenBank/DDBJ whole genome shotgun (WGS) entry which is preliminary data.</text>
</comment>
<reference evidence="1" key="1">
    <citation type="submission" date="2022-11" db="EMBL/GenBank/DDBJ databases">
        <title>Genome Sequence of Nemania bipapillata.</title>
        <authorList>
            <person name="Buettner E."/>
        </authorList>
    </citation>
    <scope>NUCLEOTIDE SEQUENCE</scope>
    <source>
        <strain evidence="1">CP14</strain>
    </source>
</reference>
<gene>
    <name evidence="1" type="ORF">ONZ43_g3278</name>
</gene>
<proteinExistence type="predicted"/>
<evidence type="ECO:0000313" key="1">
    <source>
        <dbReference type="EMBL" id="KAJ8119871.1"/>
    </source>
</evidence>
<protein>
    <submittedName>
        <fullName evidence="1">Uncharacterized protein</fullName>
    </submittedName>
</protein>
<evidence type="ECO:0000313" key="2">
    <source>
        <dbReference type="Proteomes" id="UP001153334"/>
    </source>
</evidence>
<keyword evidence="2" id="KW-1185">Reference proteome</keyword>
<name>A0ACC2IXC1_9PEZI</name>
<dbReference type="EMBL" id="JAPESX010000750">
    <property type="protein sequence ID" value="KAJ8119871.1"/>
    <property type="molecule type" value="Genomic_DNA"/>
</dbReference>
<organism evidence="1 2">
    <name type="scientific">Nemania bipapillata</name>
    <dbReference type="NCBI Taxonomy" id="110536"/>
    <lineage>
        <taxon>Eukaryota</taxon>
        <taxon>Fungi</taxon>
        <taxon>Dikarya</taxon>
        <taxon>Ascomycota</taxon>
        <taxon>Pezizomycotina</taxon>
        <taxon>Sordariomycetes</taxon>
        <taxon>Xylariomycetidae</taxon>
        <taxon>Xylariales</taxon>
        <taxon>Xylariaceae</taxon>
        <taxon>Nemania</taxon>
    </lineage>
</organism>
<accession>A0ACC2IXC1</accession>
<sequence length="245" mass="26943">MQQQKSPSTSSQFAAPKRKRAETSSGIERTTMSNKRQCLTSSLCLPSDEDAKVLSAVDARYEVQLQSVISSSKIQQRVSAMLRHLTPPTQPFSADVAPNTATQKTRVSILRAKSTDAGKLVSIAEIAKREIEQEQLMGDGVAGEAGQENKTGCWFQYIALGEEVQQRRRIEDNTIIEQTVLGGSGADGGAHDEDDEFEVMKTPFERAIQGRPLVRGTPVMSLFLSRSPIEELKRQYGEQTNTPSI</sequence>
<dbReference type="Proteomes" id="UP001153334">
    <property type="component" value="Unassembled WGS sequence"/>
</dbReference>